<dbReference type="InterPro" id="IPR039356">
    <property type="entry name" value="YfbR/HDDC2"/>
</dbReference>
<feature type="domain" description="HD/PDEase" evidence="8">
    <location>
        <begin position="47"/>
        <end position="163"/>
    </location>
</feature>
<proteinExistence type="predicted"/>
<dbReference type="FunFam" id="1.10.3210.10:FF:000035">
    <property type="entry name" value="HD family hydrolase"/>
    <property type="match status" value="1"/>
</dbReference>
<evidence type="ECO:0000256" key="1">
    <source>
        <dbReference type="ARBA" id="ARBA00001638"/>
    </source>
</evidence>
<keyword evidence="6" id="KW-0479">Metal-binding</keyword>
<dbReference type="GO" id="GO:0005737">
    <property type="term" value="C:cytoplasm"/>
    <property type="evidence" value="ECO:0007669"/>
    <property type="project" value="TreeGrafter"/>
</dbReference>
<dbReference type="PANTHER" id="PTHR11845:SF13">
    <property type="entry name" value="5'-DEOXYNUCLEOTIDASE HDDC2"/>
    <property type="match status" value="1"/>
</dbReference>
<comment type="subunit">
    <text evidence="4">Homodimer.</text>
</comment>
<evidence type="ECO:0000256" key="7">
    <source>
        <dbReference type="ARBA" id="ARBA00022801"/>
    </source>
</evidence>
<evidence type="ECO:0000313" key="9">
    <source>
        <dbReference type="EMBL" id="TLD40668.1"/>
    </source>
</evidence>
<dbReference type="GO" id="GO:0046872">
    <property type="term" value="F:metal ion binding"/>
    <property type="evidence" value="ECO:0007669"/>
    <property type="project" value="UniProtKB-KW"/>
</dbReference>
<keyword evidence="7" id="KW-0378">Hydrolase</keyword>
<dbReference type="Proteomes" id="UP000319783">
    <property type="component" value="Unassembled WGS sequence"/>
</dbReference>
<dbReference type="AlphaFoldDB" id="A0A533Q7Q9"/>
<name>A0A533Q7Q9_9BACT</name>
<dbReference type="InterPro" id="IPR006674">
    <property type="entry name" value="HD_domain"/>
</dbReference>
<dbReference type="InterPro" id="IPR003607">
    <property type="entry name" value="HD/PDEase_dom"/>
</dbReference>
<comment type="cofactor">
    <cofactor evidence="2">
        <name>Mn(2+)</name>
        <dbReference type="ChEBI" id="CHEBI:29035"/>
    </cofactor>
</comment>
<evidence type="ECO:0000256" key="6">
    <source>
        <dbReference type="ARBA" id="ARBA00022723"/>
    </source>
</evidence>
<dbReference type="GO" id="GO:0002953">
    <property type="term" value="F:5'-deoxynucleotidase activity"/>
    <property type="evidence" value="ECO:0007669"/>
    <property type="project" value="UniProtKB-EC"/>
</dbReference>
<gene>
    <name evidence="9" type="ORF">JETT_3066</name>
</gene>
<dbReference type="EC" id="3.1.3.89" evidence="5"/>
<protein>
    <recommendedName>
        <fullName evidence="5">5'-deoxynucleotidase</fullName>
        <ecNumber evidence="5">3.1.3.89</ecNumber>
    </recommendedName>
</protein>
<accession>A0A533Q7Q9</accession>
<dbReference type="SUPFAM" id="SSF109604">
    <property type="entry name" value="HD-domain/PDEase-like"/>
    <property type="match status" value="1"/>
</dbReference>
<dbReference type="EMBL" id="SULG01000087">
    <property type="protein sequence ID" value="TLD40668.1"/>
    <property type="molecule type" value="Genomic_DNA"/>
</dbReference>
<evidence type="ECO:0000256" key="4">
    <source>
        <dbReference type="ARBA" id="ARBA00011738"/>
    </source>
</evidence>
<sequence length="207" mass="24305">MKFKNNPPIDYIKGKKVNEVIKIYFEFNHLKQLYRQGWLLKNIPEEKCESVADHIYGVTMLSFIVAHEFFPELDITKIIKIALIHDLGEAHIGDLTPHDQIHPHKKEKDEYEAIAKILSKLSTGKMYLNLWNEFRNQSSLESKFVKQMDRLEMALQASVYENLGYGNMQNFFDHVQKKLSDEELKNIFKDIGSIRRRSSGIDFKMPE</sequence>
<dbReference type="SMART" id="SM00471">
    <property type="entry name" value="HDc"/>
    <property type="match status" value="1"/>
</dbReference>
<dbReference type="Gene3D" id="1.10.3210.10">
    <property type="entry name" value="Hypothetical protein af1432"/>
    <property type="match status" value="1"/>
</dbReference>
<organism evidence="9 10">
    <name type="scientific">Candidatus Jettenia ecosi</name>
    <dbReference type="NCBI Taxonomy" id="2494326"/>
    <lineage>
        <taxon>Bacteria</taxon>
        <taxon>Pseudomonadati</taxon>
        <taxon>Planctomycetota</taxon>
        <taxon>Candidatus Brocadiia</taxon>
        <taxon>Candidatus Brocadiales</taxon>
        <taxon>Candidatus Brocadiaceae</taxon>
        <taxon>Candidatus Jettenia</taxon>
    </lineage>
</organism>
<evidence type="ECO:0000256" key="5">
    <source>
        <dbReference type="ARBA" id="ARBA00012964"/>
    </source>
</evidence>
<evidence type="ECO:0000259" key="8">
    <source>
        <dbReference type="SMART" id="SM00471"/>
    </source>
</evidence>
<evidence type="ECO:0000256" key="3">
    <source>
        <dbReference type="ARBA" id="ARBA00001941"/>
    </source>
</evidence>
<dbReference type="Pfam" id="PF13023">
    <property type="entry name" value="HD_3"/>
    <property type="match status" value="1"/>
</dbReference>
<evidence type="ECO:0000256" key="2">
    <source>
        <dbReference type="ARBA" id="ARBA00001936"/>
    </source>
</evidence>
<reference evidence="9 10" key="1">
    <citation type="submission" date="2019-04" db="EMBL/GenBank/DDBJ databases">
        <title>Genome of a novel bacterium Candidatus Jettenia ecosi reconstructed from metagenome of an anammox bioreactor.</title>
        <authorList>
            <person name="Mardanov A.V."/>
            <person name="Beletsky A.V."/>
            <person name="Ravin N.V."/>
            <person name="Botchkova E.A."/>
            <person name="Litti Y.V."/>
            <person name="Nozhevnikova A.N."/>
        </authorList>
    </citation>
    <scope>NUCLEOTIDE SEQUENCE [LARGE SCALE GENOMIC DNA]</scope>
    <source>
        <strain evidence="9">J2</strain>
    </source>
</reference>
<comment type="caution">
    <text evidence="9">The sequence shown here is derived from an EMBL/GenBank/DDBJ whole genome shotgun (WGS) entry which is preliminary data.</text>
</comment>
<dbReference type="PANTHER" id="PTHR11845">
    <property type="entry name" value="5'-DEOXYNUCLEOTIDASE HDDC2"/>
    <property type="match status" value="1"/>
</dbReference>
<comment type="cofactor">
    <cofactor evidence="3">
        <name>Co(2+)</name>
        <dbReference type="ChEBI" id="CHEBI:48828"/>
    </cofactor>
</comment>
<evidence type="ECO:0000313" key="10">
    <source>
        <dbReference type="Proteomes" id="UP000319783"/>
    </source>
</evidence>
<comment type="catalytic activity">
    <reaction evidence="1">
        <text>a 2'-deoxyribonucleoside 5'-phosphate + H2O = a 2'-deoxyribonucleoside + phosphate</text>
        <dbReference type="Rhea" id="RHEA:36167"/>
        <dbReference type="ChEBI" id="CHEBI:15377"/>
        <dbReference type="ChEBI" id="CHEBI:18274"/>
        <dbReference type="ChEBI" id="CHEBI:43474"/>
        <dbReference type="ChEBI" id="CHEBI:65317"/>
        <dbReference type="EC" id="3.1.3.89"/>
    </reaction>
</comment>